<evidence type="ECO:0000256" key="4">
    <source>
        <dbReference type="ARBA" id="ARBA00022840"/>
    </source>
</evidence>
<dbReference type="PANTHER" id="PTHR44329:SF288">
    <property type="entry name" value="MITOGEN-ACTIVATED PROTEIN KINASE KINASE KINASE 20"/>
    <property type="match status" value="1"/>
</dbReference>
<name>A0A6A6QF95_9PEZI</name>
<keyword evidence="4" id="KW-0067">ATP-binding</keyword>
<sequence>MRQDFVDEAGNLQKLRSAPKPHPNILLNIGAVSIIDDSGFLVFDAAHCDLEDLLSCKCKFRGFQPSILLDNACGIAEALAWCHQDIQEVGAGERKVIHSDLKPKNILVFDESLSRHAWKITDFGISEIIHRAPDDTGTMRGQAPGVYQGPEVHPGGKINCSADMWSFGCILLEILAFARAGPGGIKELSDQRQLGEAGYEYRFCQISRGRAQLKPTLSKLLDDWNEEEVEWVNQWKQVALDLLKTRPEKRKTAQRTVNVLEDLIKMFNEHHWVDRCGWVPPHGDSFEIKKEITTTTPNYSRPLFHSLKIKKLRNKELSARISTHGKFAMFWGRDTVFAYGIDQTLGMSVKNTLTNFRATEKYRMPGAEVIDIEVAEPYCAILQKGQSANQFKVSLVNVSGNDIPKILPDGQTPRLSGSVAGRIQVSNNGDLLVRCHSQLAYLRKGGLEWNFILQDAQDVRAATFSRDGALIYAWSRSQDDNRRKMDHWYLWEVSDMTNYRECEEVFVSLHPLLTPYRG</sequence>
<dbReference type="Proteomes" id="UP000799750">
    <property type="component" value="Unassembled WGS sequence"/>
</dbReference>
<reference evidence="6" key="1">
    <citation type="journal article" date="2020" name="Stud. Mycol.">
        <title>101 Dothideomycetes genomes: a test case for predicting lifestyles and emergence of pathogens.</title>
        <authorList>
            <person name="Haridas S."/>
            <person name="Albert R."/>
            <person name="Binder M."/>
            <person name="Bloem J."/>
            <person name="Labutti K."/>
            <person name="Salamov A."/>
            <person name="Andreopoulos B."/>
            <person name="Baker S."/>
            <person name="Barry K."/>
            <person name="Bills G."/>
            <person name="Bluhm B."/>
            <person name="Cannon C."/>
            <person name="Castanera R."/>
            <person name="Culley D."/>
            <person name="Daum C."/>
            <person name="Ezra D."/>
            <person name="Gonzalez J."/>
            <person name="Henrissat B."/>
            <person name="Kuo A."/>
            <person name="Liang C."/>
            <person name="Lipzen A."/>
            <person name="Lutzoni F."/>
            <person name="Magnuson J."/>
            <person name="Mondo S."/>
            <person name="Nolan M."/>
            <person name="Ohm R."/>
            <person name="Pangilinan J."/>
            <person name="Park H.-J."/>
            <person name="Ramirez L."/>
            <person name="Alfaro M."/>
            <person name="Sun H."/>
            <person name="Tritt A."/>
            <person name="Yoshinaga Y."/>
            <person name="Zwiers L.-H."/>
            <person name="Turgeon B."/>
            <person name="Goodwin S."/>
            <person name="Spatafora J."/>
            <person name="Crous P."/>
            <person name="Grigoriev I."/>
        </authorList>
    </citation>
    <scope>NUCLEOTIDE SEQUENCE</scope>
    <source>
        <strain evidence="6">CBS 269.34</strain>
    </source>
</reference>
<dbReference type="InterPro" id="IPR008271">
    <property type="entry name" value="Ser/Thr_kinase_AS"/>
</dbReference>
<dbReference type="OrthoDB" id="5986190at2759"/>
<accession>A0A6A6QF95</accession>
<keyword evidence="3 6" id="KW-0418">Kinase</keyword>
<dbReference type="InterPro" id="IPR000719">
    <property type="entry name" value="Prot_kinase_dom"/>
</dbReference>
<dbReference type="SMART" id="SM00220">
    <property type="entry name" value="S_TKc"/>
    <property type="match status" value="1"/>
</dbReference>
<evidence type="ECO:0000259" key="5">
    <source>
        <dbReference type="PROSITE" id="PS50011"/>
    </source>
</evidence>
<gene>
    <name evidence="6" type="ORF">BU16DRAFT_131986</name>
</gene>
<dbReference type="GO" id="GO:0004674">
    <property type="term" value="F:protein serine/threonine kinase activity"/>
    <property type="evidence" value="ECO:0007669"/>
    <property type="project" value="TreeGrafter"/>
</dbReference>
<keyword evidence="1" id="KW-0808">Transferase</keyword>
<dbReference type="AlphaFoldDB" id="A0A6A6QF95"/>
<organism evidence="6 7">
    <name type="scientific">Lophium mytilinum</name>
    <dbReference type="NCBI Taxonomy" id="390894"/>
    <lineage>
        <taxon>Eukaryota</taxon>
        <taxon>Fungi</taxon>
        <taxon>Dikarya</taxon>
        <taxon>Ascomycota</taxon>
        <taxon>Pezizomycotina</taxon>
        <taxon>Dothideomycetes</taxon>
        <taxon>Pleosporomycetidae</taxon>
        <taxon>Mytilinidiales</taxon>
        <taxon>Mytilinidiaceae</taxon>
        <taxon>Lophium</taxon>
    </lineage>
</organism>
<dbReference type="InterPro" id="IPR051681">
    <property type="entry name" value="Ser/Thr_Kinases-Pseudokinases"/>
</dbReference>
<dbReference type="PROSITE" id="PS50011">
    <property type="entry name" value="PROTEIN_KINASE_DOM"/>
    <property type="match status" value="1"/>
</dbReference>
<dbReference type="GO" id="GO:0005524">
    <property type="term" value="F:ATP binding"/>
    <property type="evidence" value="ECO:0007669"/>
    <property type="project" value="UniProtKB-KW"/>
</dbReference>
<dbReference type="InterPro" id="IPR011009">
    <property type="entry name" value="Kinase-like_dom_sf"/>
</dbReference>
<evidence type="ECO:0000313" key="7">
    <source>
        <dbReference type="Proteomes" id="UP000799750"/>
    </source>
</evidence>
<keyword evidence="7" id="KW-1185">Reference proteome</keyword>
<protein>
    <submittedName>
        <fullName evidence="6">Kinase-like protein</fullName>
    </submittedName>
</protein>
<evidence type="ECO:0000256" key="3">
    <source>
        <dbReference type="ARBA" id="ARBA00022777"/>
    </source>
</evidence>
<proteinExistence type="predicted"/>
<evidence type="ECO:0000256" key="1">
    <source>
        <dbReference type="ARBA" id="ARBA00022679"/>
    </source>
</evidence>
<keyword evidence="2" id="KW-0547">Nucleotide-binding</keyword>
<dbReference type="Pfam" id="PF00069">
    <property type="entry name" value="Pkinase"/>
    <property type="match status" value="1"/>
</dbReference>
<dbReference type="Gene3D" id="1.10.510.10">
    <property type="entry name" value="Transferase(Phosphotransferase) domain 1"/>
    <property type="match status" value="1"/>
</dbReference>
<dbReference type="SUPFAM" id="SSF56112">
    <property type="entry name" value="Protein kinase-like (PK-like)"/>
    <property type="match status" value="1"/>
</dbReference>
<evidence type="ECO:0000313" key="6">
    <source>
        <dbReference type="EMBL" id="KAF2490694.1"/>
    </source>
</evidence>
<dbReference type="PANTHER" id="PTHR44329">
    <property type="entry name" value="SERINE/THREONINE-PROTEIN KINASE TNNI3K-RELATED"/>
    <property type="match status" value="1"/>
</dbReference>
<feature type="domain" description="Protein kinase" evidence="5">
    <location>
        <begin position="1"/>
        <end position="273"/>
    </location>
</feature>
<dbReference type="EMBL" id="MU004196">
    <property type="protein sequence ID" value="KAF2490694.1"/>
    <property type="molecule type" value="Genomic_DNA"/>
</dbReference>
<dbReference type="PROSITE" id="PS00108">
    <property type="entry name" value="PROTEIN_KINASE_ST"/>
    <property type="match status" value="1"/>
</dbReference>
<dbReference type="CDD" id="cd00180">
    <property type="entry name" value="PKc"/>
    <property type="match status" value="1"/>
</dbReference>
<evidence type="ECO:0000256" key="2">
    <source>
        <dbReference type="ARBA" id="ARBA00022741"/>
    </source>
</evidence>